<organism evidence="9 10">
    <name type="scientific">Ophiocordyceps unilateralis</name>
    <name type="common">Zombie-ant fungus</name>
    <name type="synonym">Torrubia unilateralis</name>
    <dbReference type="NCBI Taxonomy" id="268505"/>
    <lineage>
        <taxon>Eukaryota</taxon>
        <taxon>Fungi</taxon>
        <taxon>Dikarya</taxon>
        <taxon>Ascomycota</taxon>
        <taxon>Pezizomycotina</taxon>
        <taxon>Sordariomycetes</taxon>
        <taxon>Hypocreomycetidae</taxon>
        <taxon>Hypocreales</taxon>
        <taxon>Ophiocordycipitaceae</taxon>
        <taxon>Ophiocordyceps</taxon>
    </lineage>
</organism>
<dbReference type="InterPro" id="IPR041679">
    <property type="entry name" value="DNA2/NAM7-like_C"/>
</dbReference>
<dbReference type="PANTHER" id="PTHR43788:SF16">
    <property type="entry name" value="HELICASE WITH ZINC FINGER 2"/>
    <property type="match status" value="1"/>
</dbReference>
<feature type="compositionally biased region" description="Polar residues" evidence="6">
    <location>
        <begin position="57"/>
        <end position="66"/>
    </location>
</feature>
<dbReference type="InterPro" id="IPR047187">
    <property type="entry name" value="SF1_C_Upf1"/>
</dbReference>
<dbReference type="GO" id="GO:0043139">
    <property type="term" value="F:5'-3' DNA helicase activity"/>
    <property type="evidence" value="ECO:0007669"/>
    <property type="project" value="TreeGrafter"/>
</dbReference>
<dbReference type="EMBL" id="LAZP02000012">
    <property type="protein sequence ID" value="PFH62962.1"/>
    <property type="molecule type" value="Genomic_DNA"/>
</dbReference>
<dbReference type="Gene3D" id="3.40.50.300">
    <property type="entry name" value="P-loop containing nucleotide triphosphate hydrolases"/>
    <property type="match status" value="2"/>
</dbReference>
<dbReference type="OrthoDB" id="4870611at2759"/>
<keyword evidence="10" id="KW-1185">Reference proteome</keyword>
<evidence type="ECO:0000256" key="4">
    <source>
        <dbReference type="ARBA" id="ARBA00022806"/>
    </source>
</evidence>
<dbReference type="GO" id="GO:0005524">
    <property type="term" value="F:ATP binding"/>
    <property type="evidence" value="ECO:0007669"/>
    <property type="project" value="UniProtKB-KW"/>
</dbReference>
<evidence type="ECO:0000256" key="1">
    <source>
        <dbReference type="ARBA" id="ARBA00007913"/>
    </source>
</evidence>
<keyword evidence="5" id="KW-0067">ATP-binding</keyword>
<feature type="region of interest" description="Disordered" evidence="6">
    <location>
        <begin position="904"/>
        <end position="946"/>
    </location>
</feature>
<evidence type="ECO:0000259" key="8">
    <source>
        <dbReference type="Pfam" id="PF13087"/>
    </source>
</evidence>
<evidence type="ECO:0000259" key="7">
    <source>
        <dbReference type="Pfam" id="PF13086"/>
    </source>
</evidence>
<feature type="compositionally biased region" description="Polar residues" evidence="6">
    <location>
        <begin position="1646"/>
        <end position="1660"/>
    </location>
</feature>
<evidence type="ECO:0000256" key="6">
    <source>
        <dbReference type="SAM" id="MobiDB-lite"/>
    </source>
</evidence>
<dbReference type="GO" id="GO:0016787">
    <property type="term" value="F:hydrolase activity"/>
    <property type="evidence" value="ECO:0007669"/>
    <property type="project" value="UniProtKB-KW"/>
</dbReference>
<evidence type="ECO:0000313" key="9">
    <source>
        <dbReference type="EMBL" id="PFH62962.1"/>
    </source>
</evidence>
<feature type="region of interest" description="Disordered" evidence="6">
    <location>
        <begin position="1646"/>
        <end position="1696"/>
    </location>
</feature>
<dbReference type="Pfam" id="PF13086">
    <property type="entry name" value="AAA_11"/>
    <property type="match status" value="1"/>
</dbReference>
<feature type="compositionally biased region" description="Basic residues" evidence="6">
    <location>
        <begin position="1"/>
        <end position="17"/>
    </location>
</feature>
<dbReference type="Pfam" id="PF13087">
    <property type="entry name" value="AAA_12"/>
    <property type="match status" value="1"/>
</dbReference>
<accession>A0A2A9PQK5</accession>
<comment type="similarity">
    <text evidence="1">Belongs to the DNA2/NAM7 helicase family.</text>
</comment>
<dbReference type="InterPro" id="IPR041677">
    <property type="entry name" value="DNA2/NAM7_AAA_11"/>
</dbReference>
<gene>
    <name evidence="9" type="ORF">XA68_10713</name>
</gene>
<dbReference type="STRING" id="268505.A0A2A9PQK5"/>
<dbReference type="PANTHER" id="PTHR43788">
    <property type="entry name" value="DNA2/NAM7 HELICASE FAMILY MEMBER"/>
    <property type="match status" value="1"/>
</dbReference>
<name>A0A2A9PQK5_OPHUN</name>
<evidence type="ECO:0000256" key="3">
    <source>
        <dbReference type="ARBA" id="ARBA00022801"/>
    </source>
</evidence>
<dbReference type="InterPro" id="IPR050534">
    <property type="entry name" value="Coronavir_polyprotein_1ab"/>
</dbReference>
<evidence type="ECO:0000256" key="2">
    <source>
        <dbReference type="ARBA" id="ARBA00022741"/>
    </source>
</evidence>
<feature type="region of interest" description="Disordered" evidence="6">
    <location>
        <begin position="57"/>
        <end position="148"/>
    </location>
</feature>
<comment type="caution">
    <text evidence="9">The sequence shown here is derived from an EMBL/GenBank/DDBJ whole genome shotgun (WGS) entry which is preliminary data.</text>
</comment>
<protein>
    <recommendedName>
        <fullName evidence="11">DNA2/NAM7 helicase-like C-terminal domain-containing protein</fullName>
    </recommendedName>
</protein>
<evidence type="ECO:0000256" key="5">
    <source>
        <dbReference type="ARBA" id="ARBA00022840"/>
    </source>
</evidence>
<feature type="domain" description="DNA2/NAM7 helicase-like C-terminal" evidence="8">
    <location>
        <begin position="1219"/>
        <end position="1445"/>
    </location>
</feature>
<dbReference type="CDD" id="cd18808">
    <property type="entry name" value="SF1_C_Upf1"/>
    <property type="match status" value="1"/>
</dbReference>
<reference evidence="9 10" key="2">
    <citation type="journal article" date="2017" name="Sci. Rep.">
        <title>Ant-infecting Ophiocordyceps genomes reveal a high diversity of potential behavioral manipulation genes and a possible major role for enterotoxins.</title>
        <authorList>
            <person name="de Bekker C."/>
            <person name="Ohm R.A."/>
            <person name="Evans H.C."/>
            <person name="Brachmann A."/>
            <person name="Hughes D.P."/>
        </authorList>
    </citation>
    <scope>NUCLEOTIDE SEQUENCE [LARGE SCALE GENOMIC DNA]</scope>
    <source>
        <strain evidence="9 10">SC16a</strain>
    </source>
</reference>
<dbReference type="SUPFAM" id="SSF52540">
    <property type="entry name" value="P-loop containing nucleoside triphosphate hydrolases"/>
    <property type="match status" value="1"/>
</dbReference>
<evidence type="ECO:0008006" key="11">
    <source>
        <dbReference type="Google" id="ProtNLM"/>
    </source>
</evidence>
<keyword evidence="2" id="KW-0547">Nucleotide-binding</keyword>
<keyword evidence="4" id="KW-0347">Helicase</keyword>
<dbReference type="InterPro" id="IPR027417">
    <property type="entry name" value="P-loop_NTPase"/>
</dbReference>
<sequence>MARPGQRQRQRKHRRRQLSLPLPPQVDTAAIFDAGALSGSTCPAVCLPGISNFDQTSPPPYTSSIDGTRPTFPIGFSWHHPLPTLSPTSDGAPRSDKDMVTPASPPPTPENSAPLHSPATAPREDTPDMAQSTAEPEADPLADPGQPTATVLKAHGRCLLSINGSLLPGYANDSIRRLGRGLAPGVITEIAFAAGDLTMPVLTLSIRARDRHAEQSLITITSPIQHFNEPADVSILDATNETLMTSLFSYPTVDMAQLQGPTRPRGYDDPFLGATEPIPHQIQRVASDIIRIQFSIDRSHFISKMAIEFFGDLDRQHPDLVRLARQVADHVIVNQRDTLCVTAYIDYDNKPPLLHAWQSLSTIRTTDHPFQPYLIHTRSGASDLTYNNINMEDLPHLERPHPPVTSFLNHDHRTVALMAGAVEELAYQDFMADTGRKTLFDMAFCLDATELWTPDPPQDLRTYGLLGDGSPRYLYAITDVGTMAHLLPAIGDPVSLYPTIAASNRPQPLGLPFGPREADDATATLRMAFDKYAADGDQARQVAQGRLQALEERGAPPSAIATQQALVDREPEYTTTRGRTSHIFAMIADPSPLIVQRFPDMNREDQRWQTAFHTAHALRQHDDENDIPYLARLRTWVQRNGLVFPAHVPAELGDPYPGKRISLPHGCTANKALFRVRVPSCTNWHPNLRSPPVITNLPLAEHMASLRHLLGTGFDTAPKVPTRPWWTPRDTTITTECSAITKANALPEGDRRQWWQYATSLHQYRGRMRDLTVSFPHLRTLLADASLSDEQRAILRNLSRTRAGVAIIVGCPGAGKSTLSSILVRAALHAPVAAGWLPAEDGCLTAMELSSPLTAMAESRPSTHAAFPTITPMDEAAAEQRVLAADHDHAVVPSRRDREIVARLRRDRQQDGPDNAARDALVDDDAVDSAWDRHDSTTGSPIADGWPMQQPMDDQPENPHLALAPVPRIATPIPTLDNPIRQPYRTATTADTPPRCGRVVWIAPSNQLCRDACNRLNSLTTANRLIRLYPIDAETSNVLHLAPEEPRLPEGVDGLSRVDRELAVHRHQLRLDNHLTTSPAADPYSLSETAKRLARQSPRYAAFIADLALRQTHPDEFASRLVDLRAAGKRLMEDVVRQASIFVATPVAIAQAVNYTGLQADLIVVDEAGRMTETQAIIPIAFLPDAACIYVGDPRQFGPVQPIFADGTFSTVFARQRAQSLIHRAFQAGAIDGILTTNFRCHGHIAAYVKTYHYGKTMHIHFKHHQLTDQIRTWMGTLHHGRQEDQHPSNDANSSPTLPPPSLTNCLWLNTYEATEHGVGTSFANVTQARLAVAVAIQFLQEGPASNVDDFLRNEASPRLGSVMILCPYASQRALYHGELAKIPASIAPPGLITVRTVDDSQSHEATFVILDLVRSTSHGFLNDRARLVVATTRAKLGMVIIGNGDIIPRSGPLFQMWQWFQTFDAVAKMGRKFRLDKWCDRCQWFGHESGACTVVIRCANCHGPHAGITCPTDRRQRSVAFHDGPLPMDDFPRHIQVAADDPKQQKRKKINAARRAQYNRAPTTRSLLARQRDERCATTGMMTIDEELGDAVVAQTAAVDESSTRPCPTPEPSIAAAIQQSLEDHDAIIAEQMALADLSTTDHALNTAQEQPSPQPSDNTADDDPSQHQTDDETPDTPDWSLHQTSVSAYDDIQW</sequence>
<proteinExistence type="inferred from homology"/>
<reference evidence="9 10" key="1">
    <citation type="journal article" date="2015" name="BMC Genomics">
        <title>Gene expression during zombie ant biting behavior reflects the complexity underlying fungal parasitic behavioral manipulation.</title>
        <authorList>
            <person name="de Bekker C."/>
            <person name="Ohm R.A."/>
            <person name="Loreto R.G."/>
            <person name="Sebastian A."/>
            <person name="Albert I."/>
            <person name="Merrow M."/>
            <person name="Brachmann A."/>
            <person name="Hughes D.P."/>
        </authorList>
    </citation>
    <scope>NUCLEOTIDE SEQUENCE [LARGE SCALE GENOMIC DNA]</scope>
    <source>
        <strain evidence="9 10">SC16a</strain>
    </source>
</reference>
<dbReference type="Proteomes" id="UP000037136">
    <property type="component" value="Unassembled WGS sequence"/>
</dbReference>
<feature type="region of interest" description="Disordered" evidence="6">
    <location>
        <begin position="1"/>
        <end position="22"/>
    </location>
</feature>
<feature type="domain" description="DNA2/NAM7 helicase helicase" evidence="7">
    <location>
        <begin position="1003"/>
        <end position="1200"/>
    </location>
</feature>
<evidence type="ECO:0000313" key="10">
    <source>
        <dbReference type="Proteomes" id="UP000037136"/>
    </source>
</evidence>
<feature type="compositionally biased region" description="Basic and acidic residues" evidence="6">
    <location>
        <begin position="904"/>
        <end position="921"/>
    </location>
</feature>
<keyword evidence="3" id="KW-0378">Hydrolase</keyword>